<dbReference type="PANTHER" id="PTHR40375:SF2">
    <property type="entry name" value="SPORULATION-SPECIFIC PROTEIN 22"/>
    <property type="match status" value="1"/>
</dbReference>
<dbReference type="AlphaFoldDB" id="A0A9P8CRF7"/>
<sequence>MPRQIQDPATLGRERKAQAIIADIRHQLHVIASLSQKPLQHHIARSLEREGRDLWNLCIKLKRERKSVKILPKARLLAFHVLELGRMGVESNPEQSGAVDKVVYFLGLLLTLGRICLAENDLGSGRIALQKGALYVDKLKALQGDDTAGRRSLEAGHVTLHMALSWREGKLDVAEHMFAKAIDLLTNLEATSAEDMADTLRHIGADLSDKKDYAMGTKWLWRAYNVINTPPLDHLSMDGLDNRLAICQSLVQSLLGMNTPEATAEANNLVAYVESEVGDKPIVLHWRLEILQNPPSDVFEPAPMTFDFLLHHVKKLSENSVSLACGVMDELITQRVLQTKQPAWIDKTIVRRVWMSTMATNEVESDMEKLATLLDVVLASLAEPLSVDVAGAAQSLICKKIEAAFVRKQYAVTESWCRVALHGLFANCGSSNKAKFGRKRMLCTLELNELDAARAAFSAMEPAVQDEPLSQYLFFKTALRSWDTEAACQSIRNLAEGTTYQSVQDLLYACIREAQQVGDKICTLTALKASSASCLTSVVRCSLRLITMLKAERSPSRKRSRDEPEGQEPPDLFVEDACVLFELGKSVIPPVKAVLTLVEAAERARLKLKDHHGDKIFTVPELHWFRKNAYNMGVAACTSASWTLSDVVRIFAACLVFCDSYPKDIPQQDRDDILVMSLRTLVSLARTEDSVAESLQRYLETREHVAAFDGLLENASDQQHATMADLRAKASTLYVFDFEAATALRAWDDVPTILRRSESCRDESCLKAMGDCLLRSEAPARVLYTTLRLLINSLHALSPVNASLLTKYIRTLFHAVLPLDDTLALTLIDQVVEIAAEVKTLPETELEWLVARTFNHAIDYYARGEEENCHIWAMKGMALSGAMSDGGVLRAMLEERFAKLRFEEPARKGVAR</sequence>
<name>A0A9P8CRF7_9HYPO</name>
<dbReference type="InterPro" id="IPR013940">
    <property type="entry name" value="Spo22/ZIP4/TEX11"/>
</dbReference>
<evidence type="ECO:0000313" key="3">
    <source>
        <dbReference type="Proteomes" id="UP000887229"/>
    </source>
</evidence>
<proteinExistence type="predicted"/>
<keyword evidence="3" id="KW-1185">Reference proteome</keyword>
<dbReference type="GO" id="GO:0051321">
    <property type="term" value="P:meiotic cell cycle"/>
    <property type="evidence" value="ECO:0007669"/>
    <property type="project" value="UniProtKB-KW"/>
</dbReference>
<dbReference type="RefSeq" id="XP_046120226.1">
    <property type="nucleotide sequence ID" value="XM_046266345.1"/>
</dbReference>
<organism evidence="2 3">
    <name type="scientific">Emericellopsis atlantica</name>
    <dbReference type="NCBI Taxonomy" id="2614577"/>
    <lineage>
        <taxon>Eukaryota</taxon>
        <taxon>Fungi</taxon>
        <taxon>Dikarya</taxon>
        <taxon>Ascomycota</taxon>
        <taxon>Pezizomycotina</taxon>
        <taxon>Sordariomycetes</taxon>
        <taxon>Hypocreomycetidae</taxon>
        <taxon>Hypocreales</taxon>
        <taxon>Bionectriaceae</taxon>
        <taxon>Emericellopsis</taxon>
    </lineage>
</organism>
<accession>A0A9P8CRF7</accession>
<comment type="caution">
    <text evidence="2">The sequence shown here is derived from an EMBL/GenBank/DDBJ whole genome shotgun (WGS) entry which is preliminary data.</text>
</comment>
<protein>
    <submittedName>
        <fullName evidence="2">Meiosis protein SPO22/ZIP4 like-domain-containing protein</fullName>
    </submittedName>
</protein>
<dbReference type="GO" id="GO:0090173">
    <property type="term" value="P:regulation of synaptonemal complex assembly"/>
    <property type="evidence" value="ECO:0007669"/>
    <property type="project" value="InterPro"/>
</dbReference>
<evidence type="ECO:0000313" key="2">
    <source>
        <dbReference type="EMBL" id="KAG9256302.1"/>
    </source>
</evidence>
<dbReference type="GeneID" id="70297248"/>
<dbReference type="Pfam" id="PF08631">
    <property type="entry name" value="SPO22"/>
    <property type="match status" value="1"/>
</dbReference>
<dbReference type="Proteomes" id="UP000887229">
    <property type="component" value="Unassembled WGS sequence"/>
</dbReference>
<dbReference type="PANTHER" id="PTHR40375">
    <property type="entry name" value="SPORULATION-SPECIFIC PROTEIN 22"/>
    <property type="match status" value="1"/>
</dbReference>
<dbReference type="InterPro" id="IPR039057">
    <property type="entry name" value="Spo22/ZIP4"/>
</dbReference>
<dbReference type="OrthoDB" id="65716at2759"/>
<dbReference type="EMBL" id="MU251248">
    <property type="protein sequence ID" value="KAG9256302.1"/>
    <property type="molecule type" value="Genomic_DNA"/>
</dbReference>
<gene>
    <name evidence="2" type="ORF">F5Z01DRAFT_698172</name>
</gene>
<keyword evidence="1" id="KW-0469">Meiosis</keyword>
<evidence type="ECO:0000256" key="1">
    <source>
        <dbReference type="ARBA" id="ARBA00023254"/>
    </source>
</evidence>
<reference evidence="2" key="1">
    <citation type="journal article" date="2021" name="IMA Fungus">
        <title>Genomic characterization of three marine fungi, including Emericellopsis atlantica sp. nov. with signatures of a generalist lifestyle and marine biomass degradation.</title>
        <authorList>
            <person name="Hagestad O.C."/>
            <person name="Hou L."/>
            <person name="Andersen J.H."/>
            <person name="Hansen E.H."/>
            <person name="Altermark B."/>
            <person name="Li C."/>
            <person name="Kuhnert E."/>
            <person name="Cox R.J."/>
            <person name="Crous P.W."/>
            <person name="Spatafora J.W."/>
            <person name="Lail K."/>
            <person name="Amirebrahimi M."/>
            <person name="Lipzen A."/>
            <person name="Pangilinan J."/>
            <person name="Andreopoulos W."/>
            <person name="Hayes R.D."/>
            <person name="Ng V."/>
            <person name="Grigoriev I.V."/>
            <person name="Jackson S.A."/>
            <person name="Sutton T.D.S."/>
            <person name="Dobson A.D.W."/>
            <person name="Rama T."/>
        </authorList>
    </citation>
    <scope>NUCLEOTIDE SEQUENCE</scope>
    <source>
        <strain evidence="2">TS7</strain>
    </source>
</reference>